<dbReference type="InterPro" id="IPR004045">
    <property type="entry name" value="Glutathione_S-Trfase_N"/>
</dbReference>
<dbReference type="OrthoDB" id="7583243at2"/>
<dbReference type="GO" id="GO:0016740">
    <property type="term" value="F:transferase activity"/>
    <property type="evidence" value="ECO:0007669"/>
    <property type="project" value="UniProtKB-KW"/>
</dbReference>
<gene>
    <name evidence="3" type="ORF">Asru_0126_03</name>
</gene>
<feature type="domain" description="GST C-terminal" evidence="2">
    <location>
        <begin position="85"/>
        <end position="206"/>
    </location>
</feature>
<dbReference type="Gene3D" id="3.40.30.10">
    <property type="entry name" value="Glutaredoxin"/>
    <property type="match status" value="1"/>
</dbReference>
<reference evidence="3 4" key="1">
    <citation type="submission" date="2012-11" db="EMBL/GenBank/DDBJ databases">
        <title>Whole genome sequence of Acidisphaera rubrifaciens HS-AP3.</title>
        <authorList>
            <person name="Azuma Y."/>
            <person name="Higashiura N."/>
            <person name="Hirakawa H."/>
            <person name="Matsushita K."/>
        </authorList>
    </citation>
    <scope>NUCLEOTIDE SEQUENCE [LARGE SCALE GENOMIC DNA]</scope>
    <source>
        <strain evidence="3 4">HS-AP3</strain>
    </source>
</reference>
<dbReference type="PANTHER" id="PTHR44051">
    <property type="entry name" value="GLUTATHIONE S-TRANSFERASE-RELATED"/>
    <property type="match status" value="1"/>
</dbReference>
<dbReference type="EMBL" id="BANB01000126">
    <property type="protein sequence ID" value="GAN76601.1"/>
    <property type="molecule type" value="Genomic_DNA"/>
</dbReference>
<dbReference type="SFLD" id="SFLDG00358">
    <property type="entry name" value="Main_(cytGST)"/>
    <property type="match status" value="1"/>
</dbReference>
<dbReference type="InterPro" id="IPR040079">
    <property type="entry name" value="Glutathione_S-Trfase"/>
</dbReference>
<dbReference type="SUPFAM" id="SSF52833">
    <property type="entry name" value="Thioredoxin-like"/>
    <property type="match status" value="1"/>
</dbReference>
<comment type="caution">
    <text evidence="3">The sequence shown here is derived from an EMBL/GenBank/DDBJ whole genome shotgun (WGS) entry which is preliminary data.</text>
</comment>
<keyword evidence="4" id="KW-1185">Reference proteome</keyword>
<dbReference type="Pfam" id="PF13410">
    <property type="entry name" value="GST_C_2"/>
    <property type="match status" value="1"/>
</dbReference>
<dbReference type="AlphaFoldDB" id="A0A0D6P5J7"/>
<dbReference type="Proteomes" id="UP000032680">
    <property type="component" value="Unassembled WGS sequence"/>
</dbReference>
<dbReference type="CDD" id="cd03057">
    <property type="entry name" value="GST_N_Beta"/>
    <property type="match status" value="1"/>
</dbReference>
<accession>A0A0D6P5J7</accession>
<dbReference type="Pfam" id="PF13409">
    <property type="entry name" value="GST_N_2"/>
    <property type="match status" value="1"/>
</dbReference>
<protein>
    <submittedName>
        <fullName evidence="3">Glutathione S-transferase</fullName>
    </submittedName>
</protein>
<proteinExistence type="predicted"/>
<dbReference type="PROSITE" id="PS50404">
    <property type="entry name" value="GST_NTER"/>
    <property type="match status" value="1"/>
</dbReference>
<dbReference type="InterPro" id="IPR036249">
    <property type="entry name" value="Thioredoxin-like_sf"/>
</dbReference>
<dbReference type="SFLD" id="SFLDS00019">
    <property type="entry name" value="Glutathione_Transferase_(cytos"/>
    <property type="match status" value="1"/>
</dbReference>
<dbReference type="PANTHER" id="PTHR44051:SF8">
    <property type="entry name" value="GLUTATHIONE S-TRANSFERASE GSTA"/>
    <property type="match status" value="1"/>
</dbReference>
<dbReference type="SFLD" id="SFLDG01150">
    <property type="entry name" value="Main.1:_Beta-like"/>
    <property type="match status" value="1"/>
</dbReference>
<feature type="domain" description="GST N-terminal" evidence="1">
    <location>
        <begin position="1"/>
        <end position="80"/>
    </location>
</feature>
<sequence length="206" mass="23085">MKLFYAPGACSIGIHVLLEEIGRPYETERVDFMAGAQLKPLFADLNPKRKVPVLVRDDGSTLTEFPAIAYYLARTSPAAGLLPDDVEAAARAFELMEYAVSTVHMQGFQRIFRPRNFTPHEVDYDAVKARGREIFFGGLSLIDERLGDTPYAVGDTPSIADAALFYVSFWGRDRLHEALPPRVDALYTRMKARPAVQRVMQREGFA</sequence>
<organism evidence="3 4">
    <name type="scientific">Acidisphaera rubrifaciens HS-AP3</name>
    <dbReference type="NCBI Taxonomy" id="1231350"/>
    <lineage>
        <taxon>Bacteria</taxon>
        <taxon>Pseudomonadati</taxon>
        <taxon>Pseudomonadota</taxon>
        <taxon>Alphaproteobacteria</taxon>
        <taxon>Acetobacterales</taxon>
        <taxon>Acetobacteraceae</taxon>
        <taxon>Acidisphaera</taxon>
    </lineage>
</organism>
<evidence type="ECO:0000259" key="1">
    <source>
        <dbReference type="PROSITE" id="PS50404"/>
    </source>
</evidence>
<dbReference type="PROSITE" id="PS50405">
    <property type="entry name" value="GST_CTER"/>
    <property type="match status" value="1"/>
</dbReference>
<evidence type="ECO:0000313" key="4">
    <source>
        <dbReference type="Proteomes" id="UP000032680"/>
    </source>
</evidence>
<evidence type="ECO:0000259" key="2">
    <source>
        <dbReference type="PROSITE" id="PS50405"/>
    </source>
</evidence>
<keyword evidence="3" id="KW-0808">Transferase</keyword>
<name>A0A0D6P5J7_9PROT</name>
<dbReference type="Gene3D" id="1.20.1050.10">
    <property type="match status" value="1"/>
</dbReference>
<dbReference type="SUPFAM" id="SSF47616">
    <property type="entry name" value="GST C-terminal domain-like"/>
    <property type="match status" value="1"/>
</dbReference>
<dbReference type="InterPro" id="IPR010987">
    <property type="entry name" value="Glutathione-S-Trfase_C-like"/>
</dbReference>
<dbReference type="RefSeq" id="WP_048860445.1">
    <property type="nucleotide sequence ID" value="NZ_BANB01000126.1"/>
</dbReference>
<dbReference type="InterPro" id="IPR036282">
    <property type="entry name" value="Glutathione-S-Trfase_C_sf"/>
</dbReference>
<evidence type="ECO:0000313" key="3">
    <source>
        <dbReference type="EMBL" id="GAN76601.1"/>
    </source>
</evidence>